<feature type="region of interest" description="Disordered" evidence="1">
    <location>
        <begin position="197"/>
        <end position="268"/>
    </location>
</feature>
<gene>
    <name evidence="2" type="ORF">Vbra_23266</name>
</gene>
<keyword evidence="3" id="KW-1185">Reference proteome</keyword>
<organism evidence="2 3">
    <name type="scientific">Vitrella brassicaformis (strain CCMP3155)</name>
    <dbReference type="NCBI Taxonomy" id="1169540"/>
    <lineage>
        <taxon>Eukaryota</taxon>
        <taxon>Sar</taxon>
        <taxon>Alveolata</taxon>
        <taxon>Colpodellida</taxon>
        <taxon>Vitrellaceae</taxon>
        <taxon>Vitrella</taxon>
    </lineage>
</organism>
<dbReference type="VEuPathDB" id="CryptoDB:Vbra_23266"/>
<protein>
    <submittedName>
        <fullName evidence="2">Uncharacterized protein</fullName>
    </submittedName>
</protein>
<evidence type="ECO:0000256" key="1">
    <source>
        <dbReference type="SAM" id="MobiDB-lite"/>
    </source>
</evidence>
<dbReference type="Proteomes" id="UP000041254">
    <property type="component" value="Unassembled WGS sequence"/>
</dbReference>
<reference evidence="2 3" key="1">
    <citation type="submission" date="2014-11" db="EMBL/GenBank/DDBJ databases">
        <authorList>
            <person name="Zhu J."/>
            <person name="Qi W."/>
            <person name="Song R."/>
        </authorList>
    </citation>
    <scope>NUCLEOTIDE SEQUENCE [LARGE SCALE GENOMIC DNA]</scope>
</reference>
<feature type="compositionally biased region" description="Basic residues" evidence="1">
    <location>
        <begin position="258"/>
        <end position="268"/>
    </location>
</feature>
<dbReference type="AlphaFoldDB" id="A0A0G4E8R8"/>
<dbReference type="InParanoid" id="A0A0G4E8R8"/>
<dbReference type="EMBL" id="CDMY01000006">
    <property type="protein sequence ID" value="CEL91585.1"/>
    <property type="molecule type" value="Genomic_DNA"/>
</dbReference>
<feature type="compositionally biased region" description="Gly residues" evidence="1">
    <location>
        <begin position="206"/>
        <end position="228"/>
    </location>
</feature>
<feature type="compositionally biased region" description="Polar residues" evidence="1">
    <location>
        <begin position="230"/>
        <end position="251"/>
    </location>
</feature>
<accession>A0A0G4E8R8</accession>
<evidence type="ECO:0000313" key="3">
    <source>
        <dbReference type="Proteomes" id="UP000041254"/>
    </source>
</evidence>
<name>A0A0G4E8R8_VITBC</name>
<evidence type="ECO:0000313" key="2">
    <source>
        <dbReference type="EMBL" id="CEL91585.1"/>
    </source>
</evidence>
<sequence>MAKYNQVSPSELSKLHTLIRTYQWKGDACNLEPNLGYMIGKFEQLKPLEAQRAKMDEQHEKLVYGLDETDKVAAVKAIMPKQAYQQPLAFLNLQPEDEANKNFAAFQQLLRNHCDQNLLRSAQNANTSSSAAGAQNDIVMTNNGESVMPPVAHSAMTRDEVMTNSNSTKCDICGMSNHSTGECWHLGIGRDAVRANRAHRGRGRGGHGSSRGRGGQNGNGRGHGGGPKKGNNQTIGKKNNKAAPTTNQPTQGGQRGKGGYRGRGRGGP</sequence>
<proteinExistence type="predicted"/>